<keyword evidence="2" id="KW-1185">Reference proteome</keyword>
<gene>
    <name evidence="1" type="ORF">Q5H93_06190</name>
</gene>
<dbReference type="Proteomes" id="UP001176429">
    <property type="component" value="Unassembled WGS sequence"/>
</dbReference>
<proteinExistence type="predicted"/>
<dbReference type="EMBL" id="JAUQSY010000003">
    <property type="protein sequence ID" value="MDO7874315.1"/>
    <property type="molecule type" value="Genomic_DNA"/>
</dbReference>
<comment type="caution">
    <text evidence="1">The sequence shown here is derived from an EMBL/GenBank/DDBJ whole genome shotgun (WGS) entry which is preliminary data.</text>
</comment>
<evidence type="ECO:0000313" key="1">
    <source>
        <dbReference type="EMBL" id="MDO7874315.1"/>
    </source>
</evidence>
<dbReference type="RefSeq" id="WP_305005628.1">
    <property type="nucleotide sequence ID" value="NZ_JAUQSY010000003.1"/>
</dbReference>
<sequence length="58" mass="6489">MKNANTKLVAVHVEDHARLSAIVRRLNEVSGRQTHTLQSVVKLLLDVYQGKHQNTTAV</sequence>
<protein>
    <submittedName>
        <fullName evidence="1">Uncharacterized protein</fullName>
    </submittedName>
</protein>
<accession>A0ABT9B937</accession>
<evidence type="ECO:0000313" key="2">
    <source>
        <dbReference type="Proteomes" id="UP001176429"/>
    </source>
</evidence>
<organism evidence="1 2">
    <name type="scientific">Hymenobacter aranciens</name>
    <dbReference type="NCBI Taxonomy" id="3063996"/>
    <lineage>
        <taxon>Bacteria</taxon>
        <taxon>Pseudomonadati</taxon>
        <taxon>Bacteroidota</taxon>
        <taxon>Cytophagia</taxon>
        <taxon>Cytophagales</taxon>
        <taxon>Hymenobacteraceae</taxon>
        <taxon>Hymenobacter</taxon>
    </lineage>
</organism>
<name>A0ABT9B937_9BACT</name>
<reference evidence="1" key="1">
    <citation type="submission" date="2023-07" db="EMBL/GenBank/DDBJ databases">
        <authorList>
            <person name="Kim M.K."/>
        </authorList>
    </citation>
    <scope>NUCLEOTIDE SEQUENCE</scope>
    <source>
        <strain evidence="1">ASUV-10-1</strain>
    </source>
</reference>